<evidence type="ECO:0008006" key="3">
    <source>
        <dbReference type="Google" id="ProtNLM"/>
    </source>
</evidence>
<dbReference type="Proteomes" id="UP000178636">
    <property type="component" value="Unassembled WGS sequence"/>
</dbReference>
<organism evidence="1 2">
    <name type="scientific">Candidatus Lloydbacteria bacterium RIFCSPHIGHO2_02_FULL_54_17</name>
    <dbReference type="NCBI Taxonomy" id="1798664"/>
    <lineage>
        <taxon>Bacteria</taxon>
        <taxon>Candidatus Lloydiibacteriota</taxon>
    </lineage>
</organism>
<comment type="caution">
    <text evidence="1">The sequence shown here is derived from an EMBL/GenBank/DDBJ whole genome shotgun (WGS) entry which is preliminary data.</text>
</comment>
<proteinExistence type="predicted"/>
<gene>
    <name evidence="1" type="ORF">A3C93_05675</name>
</gene>
<accession>A0A1G2DAX3</accession>
<dbReference type="EMBL" id="MHLO01000046">
    <property type="protein sequence ID" value="OGZ10774.1"/>
    <property type="molecule type" value="Genomic_DNA"/>
</dbReference>
<reference evidence="1 2" key="1">
    <citation type="journal article" date="2016" name="Nat. Commun.">
        <title>Thousands of microbial genomes shed light on interconnected biogeochemical processes in an aquifer system.</title>
        <authorList>
            <person name="Anantharaman K."/>
            <person name="Brown C.T."/>
            <person name="Hug L.A."/>
            <person name="Sharon I."/>
            <person name="Castelle C.J."/>
            <person name="Probst A.J."/>
            <person name="Thomas B.C."/>
            <person name="Singh A."/>
            <person name="Wilkins M.J."/>
            <person name="Karaoz U."/>
            <person name="Brodie E.L."/>
            <person name="Williams K.H."/>
            <person name="Hubbard S.S."/>
            <person name="Banfield J.F."/>
        </authorList>
    </citation>
    <scope>NUCLEOTIDE SEQUENCE [LARGE SCALE GENOMIC DNA]</scope>
</reference>
<evidence type="ECO:0000313" key="1">
    <source>
        <dbReference type="EMBL" id="OGZ10774.1"/>
    </source>
</evidence>
<evidence type="ECO:0000313" key="2">
    <source>
        <dbReference type="Proteomes" id="UP000178636"/>
    </source>
</evidence>
<dbReference type="AlphaFoldDB" id="A0A1G2DAX3"/>
<sequence length="80" mass="8606">MEKGYRQVQCPGCPAILRITIAEAQYGKTLEITCPKCDTKCRATIPKPAKETAAGDPLSEAFKDVLGGNIFGDLFGSDKK</sequence>
<name>A0A1G2DAX3_9BACT</name>
<protein>
    <recommendedName>
        <fullName evidence="3">Zinc finger/thioredoxin putative domain-containing protein</fullName>
    </recommendedName>
</protein>